<reference evidence="4 5" key="1">
    <citation type="submission" date="2022-12" db="EMBL/GenBank/DDBJ databases">
        <title>Genomic features and morphological characterization of a novel Knufia sp. strain isolated from spacecraft assembly facility.</title>
        <authorList>
            <person name="Teixeira M."/>
            <person name="Chander A.M."/>
            <person name="Stajich J.E."/>
            <person name="Venkateswaran K."/>
        </authorList>
    </citation>
    <scope>NUCLEOTIDE SEQUENCE [LARGE SCALE GENOMIC DNA]</scope>
    <source>
        <strain evidence="4 5">FJI-L2-BK-P2</strain>
    </source>
</reference>
<dbReference type="InterPro" id="IPR011234">
    <property type="entry name" value="Fumarylacetoacetase-like_C"/>
</dbReference>
<gene>
    <name evidence="4" type="ORF">OHC33_002051</name>
</gene>
<dbReference type="GO" id="GO:0008684">
    <property type="term" value="F:2-oxopent-4-enoate hydratase activity"/>
    <property type="evidence" value="ECO:0007669"/>
    <property type="project" value="TreeGrafter"/>
</dbReference>
<dbReference type="Gene3D" id="3.90.850.10">
    <property type="entry name" value="Fumarylacetoacetase-like, C-terminal domain"/>
    <property type="match status" value="1"/>
</dbReference>
<feature type="domain" description="Fumarylacetoacetase-like C-terminal" evidence="3">
    <location>
        <begin position="56"/>
        <end position="218"/>
    </location>
</feature>
<comment type="caution">
    <text evidence="4">The sequence shown here is derived from an EMBL/GenBank/DDBJ whole genome shotgun (WGS) entry which is preliminary data.</text>
</comment>
<comment type="similarity">
    <text evidence="1">Belongs to the FAH family.</text>
</comment>
<dbReference type="GO" id="GO:0005737">
    <property type="term" value="C:cytoplasm"/>
    <property type="evidence" value="ECO:0007669"/>
    <property type="project" value="TreeGrafter"/>
</dbReference>
<evidence type="ECO:0000313" key="5">
    <source>
        <dbReference type="Proteomes" id="UP001316803"/>
    </source>
</evidence>
<sequence>MDQAETYGAGQLPVGRKIGFTNKSIWPEYNIYASNWGYMYANTVLSLRENPTFEFNQRAMSLQPRIEPEVVLRMASVPSASMSDTELLDCVSWFAHGFEVVQSIYRDWKFNSAETTAAGALHQVLLIGRTIRPAASASKEEFISALGDVKVDLYRNQELMDRGGAKNVLGNPLNALRHLCEILENQSLHPRILPGEIITTGTMTKALPISVGDRWHTTLQQDGLQSVAHQGKGFESAGVEFKLREGSYPIHVEKSLALSNE</sequence>
<dbReference type="InterPro" id="IPR036663">
    <property type="entry name" value="Fumarylacetoacetase_C_sf"/>
</dbReference>
<name>A0AAN8EYG2_9EURO</name>
<dbReference type="Pfam" id="PF01557">
    <property type="entry name" value="FAA_hydrolase"/>
    <property type="match status" value="1"/>
</dbReference>
<dbReference type="PANTHER" id="PTHR30143">
    <property type="entry name" value="ACID HYDRATASE"/>
    <property type="match status" value="1"/>
</dbReference>
<proteinExistence type="inferred from homology"/>
<dbReference type="InterPro" id="IPR050772">
    <property type="entry name" value="Hydratase-Decarb/MhpD_sf"/>
</dbReference>
<protein>
    <recommendedName>
        <fullName evidence="3">Fumarylacetoacetase-like C-terminal domain-containing protein</fullName>
    </recommendedName>
</protein>
<evidence type="ECO:0000259" key="3">
    <source>
        <dbReference type="Pfam" id="PF01557"/>
    </source>
</evidence>
<dbReference type="AlphaFoldDB" id="A0AAN8EYG2"/>
<organism evidence="4 5">
    <name type="scientific">Knufia fluminis</name>
    <dbReference type="NCBI Taxonomy" id="191047"/>
    <lineage>
        <taxon>Eukaryota</taxon>
        <taxon>Fungi</taxon>
        <taxon>Dikarya</taxon>
        <taxon>Ascomycota</taxon>
        <taxon>Pezizomycotina</taxon>
        <taxon>Eurotiomycetes</taxon>
        <taxon>Chaetothyriomycetidae</taxon>
        <taxon>Chaetothyriales</taxon>
        <taxon>Trichomeriaceae</taxon>
        <taxon>Knufia</taxon>
    </lineage>
</organism>
<dbReference type="SUPFAM" id="SSF56529">
    <property type="entry name" value="FAH"/>
    <property type="match status" value="1"/>
</dbReference>
<evidence type="ECO:0000313" key="4">
    <source>
        <dbReference type="EMBL" id="KAK5956566.1"/>
    </source>
</evidence>
<evidence type="ECO:0000256" key="2">
    <source>
        <dbReference type="ARBA" id="ARBA00023239"/>
    </source>
</evidence>
<dbReference type="PANTHER" id="PTHR30143:SF0">
    <property type="entry name" value="2-KETO-4-PENTENOATE HYDRATASE"/>
    <property type="match status" value="1"/>
</dbReference>
<keyword evidence="5" id="KW-1185">Reference proteome</keyword>
<dbReference type="EMBL" id="JAKLMC020000004">
    <property type="protein sequence ID" value="KAK5956566.1"/>
    <property type="molecule type" value="Genomic_DNA"/>
</dbReference>
<evidence type="ECO:0000256" key="1">
    <source>
        <dbReference type="ARBA" id="ARBA00010211"/>
    </source>
</evidence>
<dbReference type="Proteomes" id="UP001316803">
    <property type="component" value="Unassembled WGS sequence"/>
</dbReference>
<keyword evidence="2" id="KW-0456">Lyase</keyword>
<accession>A0AAN8EYG2</accession>